<dbReference type="InterPro" id="IPR014825">
    <property type="entry name" value="DNA_alkylation"/>
</dbReference>
<dbReference type="Pfam" id="PF08713">
    <property type="entry name" value="DNA_alkylation"/>
    <property type="match status" value="1"/>
</dbReference>
<protein>
    <submittedName>
        <fullName evidence="1">DNA alkylation repair protein</fullName>
    </submittedName>
</protein>
<dbReference type="InterPro" id="IPR016024">
    <property type="entry name" value="ARM-type_fold"/>
</dbReference>
<dbReference type="PANTHER" id="PTHR34070:SF1">
    <property type="entry name" value="DNA ALKYLATION REPAIR PROTEIN"/>
    <property type="match status" value="1"/>
</dbReference>
<comment type="caution">
    <text evidence="1">The sequence shown here is derived from an EMBL/GenBank/DDBJ whole genome shotgun (WGS) entry which is preliminary data.</text>
</comment>
<dbReference type="AlphaFoldDB" id="A0AAE4UYA0"/>
<accession>A0AAE4UYA0</accession>
<name>A0AAE4UYA0_9NOCA</name>
<proteinExistence type="predicted"/>
<sequence>MVTSTARDVIQALAELADEKVAVGSARFFKTGPGEYGEGDVFIGVRVPATRGVVRRHRDLEPPEVETLLDSPVHEHRLAGLLILVYQCTAAARVGEDAVVEKVARFYLDLVLRGRVNNWDLVDSSADHILGTWLVEKPRDLIFRLAADDDLWRRRVALLSTFAFIRRGDASTTLEVAQQVLGDRRDLTQKATGWMLREVGKRVDRALLTDFLDRNAAVMGRTALSYACEHLTAEERAAYRAQR</sequence>
<dbReference type="SUPFAM" id="SSF48371">
    <property type="entry name" value="ARM repeat"/>
    <property type="match status" value="1"/>
</dbReference>
<dbReference type="RefSeq" id="WP_213577814.1">
    <property type="nucleotide sequence ID" value="NZ_JAWLUP010000010.1"/>
</dbReference>
<dbReference type="Gene3D" id="1.25.10.90">
    <property type="match status" value="1"/>
</dbReference>
<dbReference type="PANTHER" id="PTHR34070">
    <property type="entry name" value="ARMADILLO-TYPE FOLD"/>
    <property type="match status" value="1"/>
</dbReference>
<evidence type="ECO:0000313" key="1">
    <source>
        <dbReference type="EMBL" id="MDV7264378.1"/>
    </source>
</evidence>
<dbReference type="EMBL" id="JAWLUP010000010">
    <property type="protein sequence ID" value="MDV7264378.1"/>
    <property type="molecule type" value="Genomic_DNA"/>
</dbReference>
<dbReference type="CDD" id="cd06561">
    <property type="entry name" value="AlkD_like"/>
    <property type="match status" value="1"/>
</dbReference>
<dbReference type="Proteomes" id="UP001185863">
    <property type="component" value="Unassembled WGS sequence"/>
</dbReference>
<evidence type="ECO:0000313" key="2">
    <source>
        <dbReference type="Proteomes" id="UP001185863"/>
    </source>
</evidence>
<gene>
    <name evidence="1" type="ORF">R4315_07455</name>
</gene>
<organism evidence="1 2">
    <name type="scientific">Rhodococcus oxybenzonivorans</name>
    <dbReference type="NCBI Taxonomy" id="1990687"/>
    <lineage>
        <taxon>Bacteria</taxon>
        <taxon>Bacillati</taxon>
        <taxon>Actinomycetota</taxon>
        <taxon>Actinomycetes</taxon>
        <taxon>Mycobacteriales</taxon>
        <taxon>Nocardiaceae</taxon>
        <taxon>Rhodococcus</taxon>
    </lineage>
</organism>
<reference evidence="1" key="1">
    <citation type="submission" date="2023-10" db="EMBL/GenBank/DDBJ databases">
        <title>Development of a sustainable strategy for remediation of hydrocarbon-contaminated territories based on the waste exchange concept.</title>
        <authorList>
            <person name="Krivoruchko A."/>
        </authorList>
    </citation>
    <scope>NUCLEOTIDE SEQUENCE</scope>
    <source>
        <strain evidence="1">IEGM 68</strain>
    </source>
</reference>